<dbReference type="Pfam" id="PF07670">
    <property type="entry name" value="Gate"/>
    <property type="match status" value="1"/>
</dbReference>
<feature type="transmembrane region" description="Helical" evidence="1">
    <location>
        <begin position="6"/>
        <end position="25"/>
    </location>
</feature>
<feature type="transmembrane region" description="Helical" evidence="1">
    <location>
        <begin position="118"/>
        <end position="141"/>
    </location>
</feature>
<keyword evidence="1" id="KW-0812">Transmembrane</keyword>
<keyword evidence="1" id="KW-0472">Membrane</keyword>
<evidence type="ECO:0000313" key="4">
    <source>
        <dbReference type="Proteomes" id="UP000294682"/>
    </source>
</evidence>
<evidence type="ECO:0000259" key="2">
    <source>
        <dbReference type="Pfam" id="PF07670"/>
    </source>
</evidence>
<name>A0A9X8UKD9_9FIRM</name>
<keyword evidence="1" id="KW-1133">Transmembrane helix</keyword>
<feature type="domain" description="Nucleoside transporter/FeoB GTPase Gate" evidence="2">
    <location>
        <begin position="46"/>
        <end position="145"/>
    </location>
</feature>
<accession>A0A9X8UKD9</accession>
<proteinExistence type="predicted"/>
<reference evidence="3 4" key="1">
    <citation type="submission" date="2019-03" db="EMBL/GenBank/DDBJ databases">
        <title>Genomic Encyclopedia of Type Strains, Phase IV (KMG-IV): sequencing the most valuable type-strain genomes for metagenomic binning, comparative biology and taxonomic classification.</title>
        <authorList>
            <person name="Goeker M."/>
        </authorList>
    </citation>
    <scope>NUCLEOTIDE SEQUENCE [LARGE SCALE GENOMIC DNA]</scope>
    <source>
        <strain evidence="3 4">DSM 100433</strain>
    </source>
</reference>
<keyword evidence="4" id="KW-1185">Reference proteome</keyword>
<dbReference type="EMBL" id="SLUK01000002">
    <property type="protein sequence ID" value="TCL44541.1"/>
    <property type="molecule type" value="Genomic_DNA"/>
</dbReference>
<dbReference type="GO" id="GO:0005886">
    <property type="term" value="C:plasma membrane"/>
    <property type="evidence" value="ECO:0007669"/>
    <property type="project" value="TreeGrafter"/>
</dbReference>
<comment type="caution">
    <text evidence="3">The sequence shown here is derived from an EMBL/GenBank/DDBJ whole genome shotgun (WGS) entry which is preliminary data.</text>
</comment>
<gene>
    <name evidence="3" type="ORF">EDD78_102163</name>
</gene>
<protein>
    <submittedName>
        <fullName evidence="3">Spore maturation protein B</fullName>
    </submittedName>
</protein>
<dbReference type="PANTHER" id="PTHR35793:SF2">
    <property type="entry name" value="INNER MEMBRANE PROTEIN YJIG"/>
    <property type="match status" value="1"/>
</dbReference>
<dbReference type="InterPro" id="IPR011642">
    <property type="entry name" value="Gate_dom"/>
</dbReference>
<dbReference type="Proteomes" id="UP000294682">
    <property type="component" value="Unassembled WGS sequence"/>
</dbReference>
<organism evidence="3 4">
    <name type="scientific">Harryflintia acetispora</name>
    <dbReference type="NCBI Taxonomy" id="1849041"/>
    <lineage>
        <taxon>Bacteria</taxon>
        <taxon>Bacillati</taxon>
        <taxon>Bacillota</taxon>
        <taxon>Clostridia</taxon>
        <taxon>Eubacteriales</taxon>
        <taxon>Oscillospiraceae</taxon>
        <taxon>Harryflintia</taxon>
    </lineage>
</organism>
<sequence length="177" mass="18578">MPILTLISDLSVPVVIVLILIHGLYKGVPVFDTFLEGAKEGIGVTFKILPALIALCTAIGMFSASGALDVLSNAAAPLTDLLHLPKEVVPLAILRPISSSGAMAIFQKLLGDLGPDSFGGRVASVMMGSAETTFYTIAIYYGATKVKDTRHTVVAGLTADLVGFVASAIMVRMFFYS</sequence>
<feature type="transmembrane region" description="Helical" evidence="1">
    <location>
        <begin position="46"/>
        <end position="68"/>
    </location>
</feature>
<evidence type="ECO:0000256" key="1">
    <source>
        <dbReference type="SAM" id="Phobius"/>
    </source>
</evidence>
<dbReference type="AlphaFoldDB" id="A0A9X8UKD9"/>
<dbReference type="RefSeq" id="WP_132083965.1">
    <property type="nucleotide sequence ID" value="NZ_SLUK01000002.1"/>
</dbReference>
<dbReference type="PANTHER" id="PTHR35793">
    <property type="entry name" value="INNER MEMBRANE PROTEIN YJIG"/>
    <property type="match status" value="1"/>
</dbReference>
<evidence type="ECO:0000313" key="3">
    <source>
        <dbReference type="EMBL" id="TCL44541.1"/>
    </source>
</evidence>
<feature type="transmembrane region" description="Helical" evidence="1">
    <location>
        <begin position="153"/>
        <end position="175"/>
    </location>
</feature>
<dbReference type="InterPro" id="IPR052549">
    <property type="entry name" value="SpmB"/>
</dbReference>